<feature type="domain" description="Protein kinase" evidence="3">
    <location>
        <begin position="355"/>
        <end position="693"/>
    </location>
</feature>
<feature type="compositionally biased region" description="Low complexity" evidence="2">
    <location>
        <begin position="75"/>
        <end position="90"/>
    </location>
</feature>
<dbReference type="InterPro" id="IPR011009">
    <property type="entry name" value="Kinase-like_dom_sf"/>
</dbReference>
<dbReference type="InterPro" id="IPR002575">
    <property type="entry name" value="Aminoglycoside_PTrfase"/>
</dbReference>
<accession>A0A7S0ZM98</accession>
<sequence>MAFGDAAVSRPLPANRIVKNAEPSEATVTRSASGAFVQAMKATPAEPSPCLRALPTNRIVQLPDSGTEIRSGNASPVVPSFVSPVVPRNPSQRKVSSPIAPSKAVGRPRDSWRMGTQSSQPSSPRPLVAKSVAVIPTMHSYAPGQQLQRLELSACGNLSGLSVSESEGPVEAPPALLAPCHGRPQMALNAVPGHVNVLPKEQLWATEQTFRIPDDYEKQLSCTVRVLDTKEVSSVNKAVAALNAGTIACAEDVCVVYSASSQSFFSLYKVGSKDRVMQMFGINAGRLAASGAQAAGAALSVQVSASVCPSSVNLPSAEPEPRCRSVPHPSVSSQRPEPSLPLAAGAVVSIGGCTCQVTAPIGMGSFGAVWSARRQDGSGEVAIKEILCRSEQEIAHAGLESALLRKLSDLAATMVTKQQDSTADHVANGGTGASRDDAFDRIPAMVASENELIGPELWRVRLAMTKVPGEPLDWFIDRWQQAHRQAVGAVQRRDQFVEACHFVKELISQLSPTFESISNFVYHRDVNSHNILVDGDARTPRFGLVDFGLAVDLSTWRGPLGPSSWQLVDIGGDCRYWPMAAWLQFECGYRELVKYAPLSTEYQTMLDLHALGITALQLLAAMAPLPSTAGQGPSGTLVREILPDAVWVLLSAWTVYWKNVTRFWERLLEAFRSGGDQNALKASCIEEDVHNIVGKDLAVLRAALREADVACSRETGLHGAKPLFAALLELVSAGGTVGSAAEAAKPSSWRNVRALIDTDDFSSAGTGGPPDKMAPARVALLNSKGCGPSVISAETRSIVQTSHGVF</sequence>
<keyword evidence="1" id="KW-0067">ATP-binding</keyword>
<dbReference type="Pfam" id="PF01636">
    <property type="entry name" value="APH"/>
    <property type="match status" value="1"/>
</dbReference>
<evidence type="ECO:0000256" key="1">
    <source>
        <dbReference type="PROSITE-ProRule" id="PRU10141"/>
    </source>
</evidence>
<dbReference type="SUPFAM" id="SSF56112">
    <property type="entry name" value="Protein kinase-like (PK-like)"/>
    <property type="match status" value="1"/>
</dbReference>
<dbReference type="InterPro" id="IPR017441">
    <property type="entry name" value="Protein_kinase_ATP_BS"/>
</dbReference>
<protein>
    <recommendedName>
        <fullName evidence="3">Protein kinase domain-containing protein</fullName>
    </recommendedName>
</protein>
<feature type="binding site" evidence="1">
    <location>
        <position position="384"/>
    </location>
    <ligand>
        <name>ATP</name>
        <dbReference type="ChEBI" id="CHEBI:30616"/>
    </ligand>
</feature>
<dbReference type="PROSITE" id="PS00107">
    <property type="entry name" value="PROTEIN_KINASE_ATP"/>
    <property type="match status" value="1"/>
</dbReference>
<dbReference type="InterPro" id="IPR000719">
    <property type="entry name" value="Prot_kinase_dom"/>
</dbReference>
<name>A0A7S0ZM98_NOCSC</name>
<proteinExistence type="predicted"/>
<evidence type="ECO:0000313" key="4">
    <source>
        <dbReference type="EMBL" id="CAD8826171.1"/>
    </source>
</evidence>
<reference evidence="4" key="1">
    <citation type="submission" date="2021-01" db="EMBL/GenBank/DDBJ databases">
        <authorList>
            <person name="Corre E."/>
            <person name="Pelletier E."/>
            <person name="Niang G."/>
            <person name="Scheremetjew M."/>
            <person name="Finn R."/>
            <person name="Kale V."/>
            <person name="Holt S."/>
            <person name="Cochrane G."/>
            <person name="Meng A."/>
            <person name="Brown T."/>
            <person name="Cohen L."/>
        </authorList>
    </citation>
    <scope>NUCLEOTIDE SEQUENCE</scope>
</reference>
<evidence type="ECO:0000256" key="2">
    <source>
        <dbReference type="SAM" id="MobiDB-lite"/>
    </source>
</evidence>
<dbReference type="EMBL" id="HBFQ01000788">
    <property type="protein sequence ID" value="CAD8826171.1"/>
    <property type="molecule type" value="Transcribed_RNA"/>
</dbReference>
<organism evidence="4">
    <name type="scientific">Noctiluca scintillans</name>
    <name type="common">Sea sparkle</name>
    <name type="synonym">Red tide dinoflagellate</name>
    <dbReference type="NCBI Taxonomy" id="2966"/>
    <lineage>
        <taxon>Eukaryota</taxon>
        <taxon>Sar</taxon>
        <taxon>Alveolata</taxon>
        <taxon>Dinophyceae</taxon>
        <taxon>Noctilucales</taxon>
        <taxon>Noctilucaceae</taxon>
        <taxon>Noctiluca</taxon>
    </lineage>
</organism>
<dbReference type="GO" id="GO:0004672">
    <property type="term" value="F:protein kinase activity"/>
    <property type="evidence" value="ECO:0007669"/>
    <property type="project" value="InterPro"/>
</dbReference>
<evidence type="ECO:0000259" key="3">
    <source>
        <dbReference type="PROSITE" id="PS50011"/>
    </source>
</evidence>
<dbReference type="Gene3D" id="1.10.510.10">
    <property type="entry name" value="Transferase(Phosphotransferase) domain 1"/>
    <property type="match status" value="1"/>
</dbReference>
<dbReference type="AlphaFoldDB" id="A0A7S0ZM98"/>
<dbReference type="GO" id="GO:0005524">
    <property type="term" value="F:ATP binding"/>
    <property type="evidence" value="ECO:0007669"/>
    <property type="project" value="UniProtKB-UniRule"/>
</dbReference>
<dbReference type="Gene3D" id="3.30.200.20">
    <property type="entry name" value="Phosphorylase Kinase, domain 1"/>
    <property type="match status" value="1"/>
</dbReference>
<feature type="region of interest" description="Disordered" evidence="2">
    <location>
        <begin position="64"/>
        <end position="127"/>
    </location>
</feature>
<gene>
    <name evidence="4" type="ORF">NSCI0253_LOCUS517</name>
</gene>
<feature type="region of interest" description="Disordered" evidence="2">
    <location>
        <begin position="312"/>
        <end position="338"/>
    </location>
</feature>
<keyword evidence="1" id="KW-0547">Nucleotide-binding</keyword>
<dbReference type="PROSITE" id="PS50011">
    <property type="entry name" value="PROTEIN_KINASE_DOM"/>
    <property type="match status" value="1"/>
</dbReference>
<dbReference type="SMART" id="SM00220">
    <property type="entry name" value="S_TKc"/>
    <property type="match status" value="1"/>
</dbReference>